<dbReference type="Proteomes" id="UP001209854">
    <property type="component" value="Unassembled WGS sequence"/>
</dbReference>
<reference evidence="1 2" key="1">
    <citation type="submission" date="2022-10" db="EMBL/GenBank/DDBJ databases">
        <title>High-quality genome sequences of two octocoral-associated bacteria, Endozoicomonas euniceicola EF212 and Endozoicomonas gorgoniicola PS125.</title>
        <authorList>
            <person name="Chiou Y.-J."/>
            <person name="Chen Y.-H."/>
        </authorList>
    </citation>
    <scope>NUCLEOTIDE SEQUENCE [LARGE SCALE GENOMIC DNA]</scope>
    <source>
        <strain evidence="1 2">PS125</strain>
    </source>
</reference>
<sequence length="148" mass="16403">MLNVVIIKGVTDIVLPSSAYAGSLPVKNTRIQVRAGEPNWVLGRVVWNGFSTLVVDLGCIIAGAAKERPELSDSKVLHMIRRQNGKCFAIAGDQKIDFEISASDILSETQQEHTTNAILRHSVLIGEHHCFSMDLQRLECNVLIHMRE</sequence>
<keyword evidence="2" id="KW-1185">Reference proteome</keyword>
<evidence type="ECO:0008006" key="3">
    <source>
        <dbReference type="Google" id="ProtNLM"/>
    </source>
</evidence>
<accession>A0ABT3MXV9</accession>
<comment type="caution">
    <text evidence="1">The sequence shown here is derived from an EMBL/GenBank/DDBJ whole genome shotgun (WGS) entry which is preliminary data.</text>
</comment>
<evidence type="ECO:0000313" key="1">
    <source>
        <dbReference type="EMBL" id="MCW7554206.1"/>
    </source>
</evidence>
<evidence type="ECO:0000313" key="2">
    <source>
        <dbReference type="Proteomes" id="UP001209854"/>
    </source>
</evidence>
<organism evidence="1 2">
    <name type="scientific">Endozoicomonas gorgoniicola</name>
    <dbReference type="NCBI Taxonomy" id="1234144"/>
    <lineage>
        <taxon>Bacteria</taxon>
        <taxon>Pseudomonadati</taxon>
        <taxon>Pseudomonadota</taxon>
        <taxon>Gammaproteobacteria</taxon>
        <taxon>Oceanospirillales</taxon>
        <taxon>Endozoicomonadaceae</taxon>
        <taxon>Endozoicomonas</taxon>
    </lineage>
</organism>
<name>A0ABT3MXV9_9GAMM</name>
<dbReference type="RefSeq" id="WP_262563944.1">
    <property type="nucleotide sequence ID" value="NZ_JAPFCC010000001.1"/>
</dbReference>
<gene>
    <name evidence="1" type="ORF">NX722_16580</name>
</gene>
<proteinExistence type="predicted"/>
<protein>
    <recommendedName>
        <fullName evidence="3">CheW-like domain-containing protein</fullName>
    </recommendedName>
</protein>
<dbReference type="EMBL" id="JAPFCC010000001">
    <property type="protein sequence ID" value="MCW7554206.1"/>
    <property type="molecule type" value="Genomic_DNA"/>
</dbReference>